<protein>
    <submittedName>
        <fullName evidence="2">von willebrand factor A domain protein</fullName>
    </submittedName>
</protein>
<sequence>MTTHPMDGSWFGKFDPAVNKNRDEEEEDGNRFLKLNFPSDHTIDLFDSESKSLDRTVVISQNMKVVVEVRVTVECVTETLCMDVRELGFTDIERTRNLDEEPCPGFISDGANRVQWVNGAFRRMVFGLKNLRQLPEMVVWLVMREKLVYVAFSCRVKLEYMWEKEKYSQVVPCDVWRMDCGGFAWRLDVKAALSLGR</sequence>
<dbReference type="Proteomes" id="UP001163823">
    <property type="component" value="Chromosome 3"/>
</dbReference>
<dbReference type="KEGG" id="qsa:O6P43_004782"/>
<feature type="domain" description="DUF7950" evidence="1">
    <location>
        <begin position="68"/>
        <end position="194"/>
    </location>
</feature>
<comment type="caution">
    <text evidence="2">The sequence shown here is derived from an EMBL/GenBank/DDBJ whole genome shotgun (WGS) entry which is preliminary data.</text>
</comment>
<evidence type="ECO:0000259" key="1">
    <source>
        <dbReference type="Pfam" id="PF25821"/>
    </source>
</evidence>
<reference evidence="2" key="1">
    <citation type="journal article" date="2023" name="Science">
        <title>Elucidation of the pathway for biosynthesis of saponin adjuvants from the soapbark tree.</title>
        <authorList>
            <person name="Reed J."/>
            <person name="Orme A."/>
            <person name="El-Demerdash A."/>
            <person name="Owen C."/>
            <person name="Martin L.B.B."/>
            <person name="Misra R.C."/>
            <person name="Kikuchi S."/>
            <person name="Rejzek M."/>
            <person name="Martin A.C."/>
            <person name="Harkess A."/>
            <person name="Leebens-Mack J."/>
            <person name="Louveau T."/>
            <person name="Stephenson M.J."/>
            <person name="Osbourn A."/>
        </authorList>
    </citation>
    <scope>NUCLEOTIDE SEQUENCE</scope>
    <source>
        <strain evidence="2">S10</strain>
    </source>
</reference>
<dbReference type="PANTHER" id="PTHR33595">
    <property type="entry name" value="VON WILLEBRAND FACTOR A DOMAIN PROTEIN"/>
    <property type="match status" value="1"/>
</dbReference>
<dbReference type="AlphaFoldDB" id="A0AAD7Q4V0"/>
<dbReference type="EMBL" id="JARAOO010000003">
    <property type="protein sequence ID" value="KAJ7974759.1"/>
    <property type="molecule type" value="Genomic_DNA"/>
</dbReference>
<accession>A0AAD7Q4V0</accession>
<keyword evidence="3" id="KW-1185">Reference proteome</keyword>
<dbReference type="InterPro" id="IPR057710">
    <property type="entry name" value="DUF7950"/>
</dbReference>
<evidence type="ECO:0000313" key="3">
    <source>
        <dbReference type="Proteomes" id="UP001163823"/>
    </source>
</evidence>
<name>A0AAD7Q4V0_QUISA</name>
<organism evidence="2 3">
    <name type="scientific">Quillaja saponaria</name>
    <name type="common">Soap bark tree</name>
    <dbReference type="NCBI Taxonomy" id="32244"/>
    <lineage>
        <taxon>Eukaryota</taxon>
        <taxon>Viridiplantae</taxon>
        <taxon>Streptophyta</taxon>
        <taxon>Embryophyta</taxon>
        <taxon>Tracheophyta</taxon>
        <taxon>Spermatophyta</taxon>
        <taxon>Magnoliopsida</taxon>
        <taxon>eudicotyledons</taxon>
        <taxon>Gunneridae</taxon>
        <taxon>Pentapetalae</taxon>
        <taxon>rosids</taxon>
        <taxon>fabids</taxon>
        <taxon>Fabales</taxon>
        <taxon>Quillajaceae</taxon>
        <taxon>Quillaja</taxon>
    </lineage>
</organism>
<evidence type="ECO:0000313" key="2">
    <source>
        <dbReference type="EMBL" id="KAJ7974759.1"/>
    </source>
</evidence>
<dbReference type="PANTHER" id="PTHR33595:SF4">
    <property type="entry name" value="EMB|CAB62340.1"/>
    <property type="match status" value="1"/>
</dbReference>
<proteinExistence type="predicted"/>
<dbReference type="Pfam" id="PF25821">
    <property type="entry name" value="DUF7950"/>
    <property type="match status" value="1"/>
</dbReference>
<gene>
    <name evidence="2" type="ORF">O6P43_004782</name>
</gene>